<dbReference type="GO" id="GO:0000981">
    <property type="term" value="F:DNA-binding transcription factor activity, RNA polymerase II-specific"/>
    <property type="evidence" value="ECO:0007669"/>
    <property type="project" value="TreeGrafter"/>
</dbReference>
<keyword evidence="9" id="KW-1185">Reference proteome</keyword>
<sequence length="310" mass="34645">MALEAVVFPTLDPFSYGCKGGGWSYDFDLQEEDKALLGILGNNTEPGSHGNWDSSSPSVMQNAMEWDHNSSPEACTGDQSLAGVFPPTEEPPSTSTSGRRKRRRTKICKNKEEVENQRMTHIAVERNRRKQMNEYLAVLRSLMPPSYIQRGDQASIIGGAINFVKELEQLLQSLEAQQSSKQQTNNSVSSPFSNFFTFPQYSTRATHCTKDSMMGDNRWAVADIEVTMVESHANIKILSKRKTKQLLKIVAGFQSLSLTILHLNVTTFDQMVLYSLSVKVEEECQLTTVDEIAAAVNQMLRRIQEAAALN</sequence>
<protein>
    <recommendedName>
        <fullName evidence="7">BHLH domain-containing protein</fullName>
    </recommendedName>
</protein>
<keyword evidence="3" id="KW-0238">DNA-binding</keyword>
<keyword evidence="2" id="KW-0805">Transcription regulation</keyword>
<evidence type="ECO:0000313" key="9">
    <source>
        <dbReference type="Proteomes" id="UP001168098"/>
    </source>
</evidence>
<dbReference type="PROSITE" id="PS50888">
    <property type="entry name" value="BHLH"/>
    <property type="match status" value="1"/>
</dbReference>
<organism evidence="8 9">
    <name type="scientific">Vitis rotundifolia</name>
    <name type="common">Muscadine grape</name>
    <dbReference type="NCBI Taxonomy" id="103349"/>
    <lineage>
        <taxon>Eukaryota</taxon>
        <taxon>Viridiplantae</taxon>
        <taxon>Streptophyta</taxon>
        <taxon>Embryophyta</taxon>
        <taxon>Tracheophyta</taxon>
        <taxon>Spermatophyta</taxon>
        <taxon>Magnoliopsida</taxon>
        <taxon>eudicotyledons</taxon>
        <taxon>Gunneridae</taxon>
        <taxon>Pentapetalae</taxon>
        <taxon>rosids</taxon>
        <taxon>Vitales</taxon>
        <taxon>Vitaceae</taxon>
        <taxon>Viteae</taxon>
        <taxon>Vitis</taxon>
    </lineage>
</organism>
<dbReference type="InterPro" id="IPR036638">
    <property type="entry name" value="HLH_DNA-bd_sf"/>
</dbReference>
<evidence type="ECO:0000313" key="8">
    <source>
        <dbReference type="EMBL" id="KAJ9673920.1"/>
    </source>
</evidence>
<dbReference type="FunFam" id="4.10.280.10:FF:000050">
    <property type="entry name" value="Basic helix-loop-helix transcription factor"/>
    <property type="match status" value="1"/>
</dbReference>
<dbReference type="InterPro" id="IPR054502">
    <property type="entry name" value="bHLH-TF_ACT-like_plant"/>
</dbReference>
<proteinExistence type="predicted"/>
<evidence type="ECO:0000256" key="1">
    <source>
        <dbReference type="ARBA" id="ARBA00004123"/>
    </source>
</evidence>
<dbReference type="Gene3D" id="4.10.280.10">
    <property type="entry name" value="Helix-loop-helix DNA-binding domain"/>
    <property type="match status" value="1"/>
</dbReference>
<dbReference type="InterPro" id="IPR011598">
    <property type="entry name" value="bHLH_dom"/>
</dbReference>
<keyword evidence="4" id="KW-0804">Transcription</keyword>
<dbReference type="AlphaFoldDB" id="A0AA38YNW3"/>
<dbReference type="GO" id="GO:0046983">
    <property type="term" value="F:protein dimerization activity"/>
    <property type="evidence" value="ECO:0007669"/>
    <property type="project" value="InterPro"/>
</dbReference>
<reference evidence="8 9" key="1">
    <citation type="journal article" date="2023" name="BMC Biotechnol.">
        <title>Vitis rotundifolia cv Carlos genome sequencing.</title>
        <authorList>
            <person name="Huff M."/>
            <person name="Hulse-Kemp A."/>
            <person name="Scheffler B."/>
            <person name="Youngblood R."/>
            <person name="Simpson S."/>
            <person name="Babiker E."/>
            <person name="Staton M."/>
        </authorList>
    </citation>
    <scope>NUCLEOTIDE SEQUENCE [LARGE SCALE GENOMIC DNA]</scope>
    <source>
        <tissue evidence="8">Leaf</tissue>
    </source>
</reference>
<accession>A0AA38YNW3</accession>
<feature type="compositionally biased region" description="Basic residues" evidence="6">
    <location>
        <begin position="98"/>
        <end position="107"/>
    </location>
</feature>
<dbReference type="SUPFAM" id="SSF47459">
    <property type="entry name" value="HLH, helix-loop-helix DNA-binding domain"/>
    <property type="match status" value="1"/>
</dbReference>
<dbReference type="Pfam" id="PF00010">
    <property type="entry name" value="HLH"/>
    <property type="match status" value="1"/>
</dbReference>
<evidence type="ECO:0000256" key="6">
    <source>
        <dbReference type="SAM" id="MobiDB-lite"/>
    </source>
</evidence>
<dbReference type="Proteomes" id="UP001168098">
    <property type="component" value="Unassembled WGS sequence"/>
</dbReference>
<evidence type="ECO:0000259" key="7">
    <source>
        <dbReference type="PROSITE" id="PS50888"/>
    </source>
</evidence>
<feature type="domain" description="BHLH" evidence="7">
    <location>
        <begin position="116"/>
        <end position="167"/>
    </location>
</feature>
<dbReference type="CDD" id="cd11448">
    <property type="entry name" value="bHLH_AtFAMA_like"/>
    <property type="match status" value="1"/>
</dbReference>
<dbReference type="EMBL" id="JARBHA010000018">
    <property type="protein sequence ID" value="KAJ9673920.1"/>
    <property type="molecule type" value="Genomic_DNA"/>
</dbReference>
<dbReference type="Pfam" id="PF22754">
    <property type="entry name" value="bHLH-TF_ACT-like_plant"/>
    <property type="match status" value="1"/>
</dbReference>
<dbReference type="PANTHER" id="PTHR11969:SF82">
    <property type="entry name" value="TRANSCRIPTION FACTOR BHLH96"/>
    <property type="match status" value="1"/>
</dbReference>
<comment type="caution">
    <text evidence="8">The sequence shown here is derived from an EMBL/GenBank/DDBJ whole genome shotgun (WGS) entry which is preliminary data.</text>
</comment>
<dbReference type="GO" id="GO:0005634">
    <property type="term" value="C:nucleus"/>
    <property type="evidence" value="ECO:0007669"/>
    <property type="project" value="UniProtKB-SubCell"/>
</dbReference>
<comment type="subcellular location">
    <subcellularLocation>
        <location evidence="1">Nucleus</location>
    </subcellularLocation>
</comment>
<feature type="region of interest" description="Disordered" evidence="6">
    <location>
        <begin position="67"/>
        <end position="107"/>
    </location>
</feature>
<keyword evidence="5" id="KW-0539">Nucleus</keyword>
<dbReference type="SMART" id="SM00353">
    <property type="entry name" value="HLH"/>
    <property type="match status" value="1"/>
</dbReference>
<evidence type="ECO:0000256" key="4">
    <source>
        <dbReference type="ARBA" id="ARBA00023163"/>
    </source>
</evidence>
<dbReference type="PANTHER" id="PTHR11969">
    <property type="entry name" value="MAX DIMERIZATION, MAD"/>
    <property type="match status" value="1"/>
</dbReference>
<evidence type="ECO:0000256" key="5">
    <source>
        <dbReference type="ARBA" id="ARBA00023242"/>
    </source>
</evidence>
<gene>
    <name evidence="8" type="ORF">PVL29_023459</name>
</gene>
<name>A0AA38YNW3_VITRO</name>
<evidence type="ECO:0000256" key="2">
    <source>
        <dbReference type="ARBA" id="ARBA00023015"/>
    </source>
</evidence>
<evidence type="ECO:0000256" key="3">
    <source>
        <dbReference type="ARBA" id="ARBA00023125"/>
    </source>
</evidence>
<dbReference type="GO" id="GO:0000978">
    <property type="term" value="F:RNA polymerase II cis-regulatory region sequence-specific DNA binding"/>
    <property type="evidence" value="ECO:0007669"/>
    <property type="project" value="TreeGrafter"/>
</dbReference>